<evidence type="ECO:0000256" key="1">
    <source>
        <dbReference type="ARBA" id="ARBA00006525"/>
    </source>
</evidence>
<dbReference type="Proteomes" id="UP000321805">
    <property type="component" value="Chromosome"/>
</dbReference>
<dbReference type="InterPro" id="IPR057666">
    <property type="entry name" value="DrpA_SLOG"/>
</dbReference>
<dbReference type="KEGG" id="bsol:FSW04_14630"/>
<keyword evidence="4" id="KW-1185">Reference proteome</keyword>
<sequence>MTAVVPESAAGAPAAACDACLRRTMLVASLAGGIEIARHRRRPLREVLALGDAELAAAVAGDRVPEVLEEVAARSVTALRDAAGKAGLLAICRHDPAYPAMLRDDRSAAAVLFARAGGAGAAARLGALLGRPGEAPPPAVAIVGTRKASPEGLEVARTLGRGLAAAGVTVVSGMALGIDGAAHAGALEGGGTTVAVLAGGADIAYPATKRRLYGAIVGAGLVISEMPPGFRAHRWCFPARNRTIAALAPATLVVEAAERSGSLITAELALDLGRDVGAVPGPVMVWRSRGTNALLRDGATLIRDAADALDLVLGVGEAEAATARAALAVVAPPADLEPSLRALLRAIEDGRDTVGALAADPGAAAAVRAGLMELELLGLVRRGPGGRVVRVPAAGGWR</sequence>
<dbReference type="SUPFAM" id="SSF102405">
    <property type="entry name" value="MCP/YpsA-like"/>
    <property type="match status" value="1"/>
</dbReference>
<accession>A0A5B8U6G7</accession>
<proteinExistence type="inferred from homology"/>
<comment type="similarity">
    <text evidence="1">Belongs to the DprA/Smf family.</text>
</comment>
<dbReference type="Pfam" id="PF02481">
    <property type="entry name" value="DNA_processg_A"/>
    <property type="match status" value="1"/>
</dbReference>
<dbReference type="NCBIfam" id="TIGR00732">
    <property type="entry name" value="dprA"/>
    <property type="match status" value="1"/>
</dbReference>
<organism evidence="3 4">
    <name type="scientific">Baekduia soli</name>
    <dbReference type="NCBI Taxonomy" id="496014"/>
    <lineage>
        <taxon>Bacteria</taxon>
        <taxon>Bacillati</taxon>
        <taxon>Actinomycetota</taxon>
        <taxon>Thermoleophilia</taxon>
        <taxon>Solirubrobacterales</taxon>
        <taxon>Baekduiaceae</taxon>
        <taxon>Baekduia</taxon>
    </lineage>
</organism>
<feature type="domain" description="Smf/DprA SLOG" evidence="2">
    <location>
        <begin position="91"/>
        <end position="310"/>
    </location>
</feature>
<dbReference type="PANTHER" id="PTHR43022:SF1">
    <property type="entry name" value="PROTEIN SMF"/>
    <property type="match status" value="1"/>
</dbReference>
<dbReference type="OrthoDB" id="9785707at2"/>
<dbReference type="Gene3D" id="3.40.50.450">
    <property type="match status" value="1"/>
</dbReference>
<gene>
    <name evidence="3" type="primary">dprA</name>
    <name evidence="3" type="ORF">FSW04_14630</name>
</gene>
<dbReference type="PANTHER" id="PTHR43022">
    <property type="entry name" value="PROTEIN SMF"/>
    <property type="match status" value="1"/>
</dbReference>
<evidence type="ECO:0000313" key="4">
    <source>
        <dbReference type="Proteomes" id="UP000321805"/>
    </source>
</evidence>
<reference evidence="3 4" key="1">
    <citation type="journal article" date="2018" name="J. Microbiol.">
        <title>Baekduia soli gen. nov., sp. nov., a novel bacterium isolated from the soil of Baekdu Mountain and proposal of a novel family name, Baekduiaceae fam. nov.</title>
        <authorList>
            <person name="An D.S."/>
            <person name="Siddiqi M.Z."/>
            <person name="Kim K.H."/>
            <person name="Yu H.S."/>
            <person name="Im W.T."/>
        </authorList>
    </citation>
    <scope>NUCLEOTIDE SEQUENCE [LARGE SCALE GENOMIC DNA]</scope>
    <source>
        <strain evidence="3 4">BR7-21</strain>
    </source>
</reference>
<dbReference type="RefSeq" id="WP_146920499.1">
    <property type="nucleotide sequence ID" value="NZ_CP042430.1"/>
</dbReference>
<evidence type="ECO:0000313" key="3">
    <source>
        <dbReference type="EMBL" id="QEC48684.1"/>
    </source>
</evidence>
<dbReference type="InterPro" id="IPR003488">
    <property type="entry name" value="DprA"/>
</dbReference>
<dbReference type="GO" id="GO:0009294">
    <property type="term" value="P:DNA-mediated transformation"/>
    <property type="evidence" value="ECO:0007669"/>
    <property type="project" value="InterPro"/>
</dbReference>
<dbReference type="EMBL" id="CP042430">
    <property type="protein sequence ID" value="QEC48684.1"/>
    <property type="molecule type" value="Genomic_DNA"/>
</dbReference>
<protein>
    <submittedName>
        <fullName evidence="3">DNA-protecting protein DprA</fullName>
    </submittedName>
</protein>
<name>A0A5B8U6G7_9ACTN</name>
<evidence type="ECO:0000259" key="2">
    <source>
        <dbReference type="Pfam" id="PF02481"/>
    </source>
</evidence>
<dbReference type="AlphaFoldDB" id="A0A5B8U6G7"/>